<dbReference type="Gene3D" id="3.30.565.60">
    <property type="match status" value="1"/>
</dbReference>
<evidence type="ECO:0000313" key="2">
    <source>
        <dbReference type="EMBL" id="SHF29541.1"/>
    </source>
</evidence>
<dbReference type="SUPFAM" id="SSF46785">
    <property type="entry name" value="Winged helix' DNA-binding domain"/>
    <property type="match status" value="1"/>
</dbReference>
<evidence type="ECO:0000259" key="1">
    <source>
        <dbReference type="Pfam" id="PF04326"/>
    </source>
</evidence>
<organism evidence="2 3">
    <name type="scientific">Marinitoga hydrogenitolerans (strain DSM 16785 / JCM 12826 / AT1271)</name>
    <dbReference type="NCBI Taxonomy" id="1122195"/>
    <lineage>
        <taxon>Bacteria</taxon>
        <taxon>Thermotogati</taxon>
        <taxon>Thermotogota</taxon>
        <taxon>Thermotogae</taxon>
        <taxon>Petrotogales</taxon>
        <taxon>Petrotogaceae</taxon>
        <taxon>Marinitoga</taxon>
    </lineage>
</organism>
<dbReference type="Gene3D" id="1.10.10.10">
    <property type="entry name" value="Winged helix-like DNA-binding domain superfamily/Winged helix DNA-binding domain"/>
    <property type="match status" value="1"/>
</dbReference>
<dbReference type="InterPro" id="IPR007421">
    <property type="entry name" value="Schlafen_AlbA_2_dom"/>
</dbReference>
<dbReference type="Pfam" id="PF04326">
    <property type="entry name" value="SLFN_AlbA_2"/>
    <property type="match status" value="1"/>
</dbReference>
<dbReference type="InterPro" id="IPR038475">
    <property type="entry name" value="RecG_C_sf"/>
</dbReference>
<evidence type="ECO:0000313" key="3">
    <source>
        <dbReference type="Proteomes" id="UP000184334"/>
    </source>
</evidence>
<dbReference type="InterPro" id="IPR038461">
    <property type="entry name" value="Schlafen_AlbA_2_dom_sf"/>
</dbReference>
<keyword evidence="3" id="KW-1185">Reference proteome</keyword>
<dbReference type="InterPro" id="IPR036390">
    <property type="entry name" value="WH_DNA-bd_sf"/>
</dbReference>
<reference evidence="2" key="1">
    <citation type="submission" date="2016-11" db="EMBL/GenBank/DDBJ databases">
        <authorList>
            <person name="Varghese N."/>
            <person name="Submissions S."/>
        </authorList>
    </citation>
    <scope>NUCLEOTIDE SEQUENCE [LARGE SCALE GENOMIC DNA]</scope>
    <source>
        <strain evidence="2">DSM 16785</strain>
    </source>
</reference>
<feature type="domain" description="Schlafen AlbA-2" evidence="1">
    <location>
        <begin position="11"/>
        <end position="130"/>
    </location>
</feature>
<dbReference type="AlphaFoldDB" id="A0A1M5AGZ3"/>
<dbReference type="OrthoDB" id="9807907at2"/>
<dbReference type="InterPro" id="IPR036388">
    <property type="entry name" value="WH-like_DNA-bd_sf"/>
</dbReference>
<dbReference type="Pfam" id="PF13749">
    <property type="entry name" value="HATPase_c_4"/>
    <property type="match status" value="1"/>
</dbReference>
<comment type="caution">
    <text evidence="2">The sequence shown here is derived from an EMBL/GenBank/DDBJ whole genome shotgun (WGS) entry which is preliminary data.</text>
</comment>
<accession>A0A1M5AGZ3</accession>
<dbReference type="PANTHER" id="PTHR30595:SF6">
    <property type="entry name" value="SCHLAFEN ALBA-2 DOMAIN-CONTAINING PROTEIN"/>
    <property type="match status" value="1"/>
</dbReference>
<gene>
    <name evidence="2" type="ORF">SAMN02745164_02189</name>
</gene>
<dbReference type="PANTHER" id="PTHR30595">
    <property type="entry name" value="GLPR-RELATED TRANSCRIPTIONAL REPRESSOR"/>
    <property type="match status" value="1"/>
</dbReference>
<dbReference type="Gene3D" id="3.30.950.30">
    <property type="entry name" value="Schlafen, AAA domain"/>
    <property type="match status" value="1"/>
</dbReference>
<dbReference type="RefSeq" id="WP_072866057.1">
    <property type="nucleotide sequence ID" value="NZ_FQUI01000061.1"/>
</dbReference>
<dbReference type="Proteomes" id="UP000184334">
    <property type="component" value="Unassembled WGS sequence"/>
</dbReference>
<name>A0A1M5AGZ3_MARH1</name>
<dbReference type="EMBL" id="FQUI01000061">
    <property type="protein sequence ID" value="SHF29541.1"/>
    <property type="molecule type" value="Genomic_DNA"/>
</dbReference>
<protein>
    <submittedName>
        <fullName evidence="2">Predicted transcriptional regulator, contains HTH domain</fullName>
    </submittedName>
</protein>
<proteinExistence type="predicted"/>
<dbReference type="STRING" id="1122195.SAMN02745164_02189"/>
<sequence length="473" mass="54827">MNILEEIRKGENKKLEFKEKLSGNYNSFLKTVVAFANGNGGKIIFGIEDKTNKIIGIDDDEILDLSDKISNLISEKCFPSIIPEIYITNIDNKNLLIIEVFSGQLKPYYLKGKNNKKKVYIRVGATTRIADENIIKSLERERLNISYDEEILFNYPQENINFETIKKDFKNYTGKELNENKMLNLKILKEYNKKHFLTIGGALLIGKEEFLEYADIKCARFKGNTVKEFIDSKEFVGPIYKIVEDAIKFAKIHIEKNMIITEVIRKEKYVVPIEVIREAIINAVVHRDYSINSDIKLAIFDDRIEITSPGGLPGNLDVESIKYGRSEIRNKVIARFFKEIRFIEQWGTGIKRIIELCKLNGLEEPNFFDDGRYFKVIIYKIIENKEMFEKSIKPESAGKVPESAGKVPESAGKVPEIDKKILSFLKKYGKITRNDVERILNVRERRARSILKDYVEKGYLKRYGKGRNTYYKL</sequence>